<dbReference type="SUPFAM" id="SSF51735">
    <property type="entry name" value="NAD(P)-binding Rossmann-fold domains"/>
    <property type="match status" value="1"/>
</dbReference>
<evidence type="ECO:0000256" key="7">
    <source>
        <dbReference type="PIRSR" id="PIRSR000114-3"/>
    </source>
</evidence>
<feature type="domain" description="Glycerol-3-phosphate dehydrogenase NAD-dependent N-terminal" evidence="10">
    <location>
        <begin position="7"/>
        <end position="176"/>
    </location>
</feature>
<gene>
    <name evidence="12" type="ORF">PROFUN_11245</name>
</gene>
<dbReference type="Pfam" id="PF07479">
    <property type="entry name" value="NAD_Gly3P_dh_C"/>
    <property type="match status" value="1"/>
</dbReference>
<dbReference type="GO" id="GO:0051287">
    <property type="term" value="F:NAD binding"/>
    <property type="evidence" value="ECO:0007669"/>
    <property type="project" value="UniProtKB-UniRule"/>
</dbReference>
<keyword evidence="2 8" id="KW-0560">Oxidoreductase</keyword>
<accession>A0A2P6NA64</accession>
<dbReference type="InterPro" id="IPR011128">
    <property type="entry name" value="G3P_DH_NAD-dep_N"/>
</dbReference>
<comment type="similarity">
    <text evidence="1 8">Belongs to the NAD-dependent glycerol-3-phosphate dehydrogenase family.</text>
</comment>
<evidence type="ECO:0000256" key="9">
    <source>
        <dbReference type="RuleBase" id="RU361243"/>
    </source>
</evidence>
<dbReference type="GO" id="GO:0005829">
    <property type="term" value="C:cytosol"/>
    <property type="evidence" value="ECO:0007669"/>
    <property type="project" value="TreeGrafter"/>
</dbReference>
<dbReference type="EMBL" id="MDYQ01000137">
    <property type="protein sequence ID" value="PRP80830.1"/>
    <property type="molecule type" value="Genomic_DNA"/>
</dbReference>
<evidence type="ECO:0000256" key="8">
    <source>
        <dbReference type="RuleBase" id="RU000437"/>
    </source>
</evidence>
<organism evidence="12 13">
    <name type="scientific">Planoprotostelium fungivorum</name>
    <dbReference type="NCBI Taxonomy" id="1890364"/>
    <lineage>
        <taxon>Eukaryota</taxon>
        <taxon>Amoebozoa</taxon>
        <taxon>Evosea</taxon>
        <taxon>Variosea</taxon>
        <taxon>Cavosteliida</taxon>
        <taxon>Cavosteliaceae</taxon>
        <taxon>Planoprotostelium</taxon>
    </lineage>
</organism>
<dbReference type="InParanoid" id="A0A2P6NA64"/>
<dbReference type="GO" id="GO:0141152">
    <property type="term" value="F:glycerol-3-phosphate dehydrogenase (NAD+) activity"/>
    <property type="evidence" value="ECO:0007669"/>
    <property type="project" value="UniProtKB-UniRule"/>
</dbReference>
<name>A0A2P6NA64_9EUKA</name>
<feature type="binding site" evidence="7">
    <location>
        <position position="156"/>
    </location>
    <ligand>
        <name>NAD(+)</name>
        <dbReference type="ChEBI" id="CHEBI:57540"/>
    </ligand>
</feature>
<evidence type="ECO:0000256" key="3">
    <source>
        <dbReference type="ARBA" id="ARBA00023027"/>
    </source>
</evidence>
<evidence type="ECO:0000256" key="6">
    <source>
        <dbReference type="PIRSR" id="PIRSR000114-2"/>
    </source>
</evidence>
<feature type="binding site" evidence="6">
    <location>
        <position position="123"/>
    </location>
    <ligand>
        <name>substrate</name>
    </ligand>
</feature>
<dbReference type="GO" id="GO:0042803">
    <property type="term" value="F:protein homodimerization activity"/>
    <property type="evidence" value="ECO:0007669"/>
    <property type="project" value="InterPro"/>
</dbReference>
<evidence type="ECO:0000256" key="2">
    <source>
        <dbReference type="ARBA" id="ARBA00023002"/>
    </source>
</evidence>
<dbReference type="Gene3D" id="3.40.50.720">
    <property type="entry name" value="NAD(P)-binding Rossmann-like Domain"/>
    <property type="match status" value="1"/>
</dbReference>
<dbReference type="OrthoDB" id="10263760at2759"/>
<dbReference type="Pfam" id="PF01210">
    <property type="entry name" value="NAD_Gly3P_dh_N"/>
    <property type="match status" value="1"/>
</dbReference>
<dbReference type="SUPFAM" id="SSF48179">
    <property type="entry name" value="6-phosphogluconate dehydrogenase C-terminal domain-like"/>
    <property type="match status" value="1"/>
</dbReference>
<keyword evidence="13" id="KW-1185">Reference proteome</keyword>
<dbReference type="PRINTS" id="PR00077">
    <property type="entry name" value="GPDHDRGNASE"/>
</dbReference>
<feature type="binding site" evidence="7">
    <location>
        <position position="271"/>
    </location>
    <ligand>
        <name>NAD(+)</name>
        <dbReference type="ChEBI" id="CHEBI:57540"/>
    </ligand>
</feature>
<feature type="active site" description="Proton acceptor" evidence="5">
    <location>
        <position position="207"/>
    </location>
</feature>
<dbReference type="PANTHER" id="PTHR11728:SF8">
    <property type="entry name" value="GLYCEROL-3-PHOSPHATE DEHYDROGENASE [NAD(+)]-RELATED"/>
    <property type="match status" value="1"/>
</dbReference>
<evidence type="ECO:0000256" key="5">
    <source>
        <dbReference type="PIRSR" id="PIRSR000114-1"/>
    </source>
</evidence>
<dbReference type="InterPro" id="IPR017751">
    <property type="entry name" value="G3P_DH_NAD-dep_euk"/>
</dbReference>
<dbReference type="STRING" id="1890364.A0A2P6NA64"/>
<feature type="binding site" evidence="7">
    <location>
        <begin position="12"/>
        <end position="17"/>
    </location>
    <ligand>
        <name>NAD(+)</name>
        <dbReference type="ChEBI" id="CHEBI:57540"/>
    </ligand>
</feature>
<keyword evidence="3 7" id="KW-0520">NAD</keyword>
<comment type="catalytic activity">
    <reaction evidence="4 9">
        <text>sn-glycerol 3-phosphate + NAD(+) = dihydroxyacetone phosphate + NADH + H(+)</text>
        <dbReference type="Rhea" id="RHEA:11092"/>
        <dbReference type="ChEBI" id="CHEBI:15378"/>
        <dbReference type="ChEBI" id="CHEBI:57540"/>
        <dbReference type="ChEBI" id="CHEBI:57597"/>
        <dbReference type="ChEBI" id="CHEBI:57642"/>
        <dbReference type="ChEBI" id="CHEBI:57945"/>
        <dbReference type="EC" id="1.1.1.8"/>
    </reaction>
</comment>
<evidence type="ECO:0000259" key="11">
    <source>
        <dbReference type="Pfam" id="PF07479"/>
    </source>
</evidence>
<dbReference type="InterPro" id="IPR006109">
    <property type="entry name" value="G3P_DH_NAD-dep_C"/>
</dbReference>
<dbReference type="NCBIfam" id="TIGR03376">
    <property type="entry name" value="glycerol3P_DH"/>
    <property type="match status" value="1"/>
</dbReference>
<feature type="domain" description="Glycerol-3-phosphate dehydrogenase NAD-dependent C-terminal" evidence="11">
    <location>
        <begin position="196"/>
        <end position="341"/>
    </location>
</feature>
<dbReference type="EC" id="1.1.1.8" evidence="9"/>
<dbReference type="Proteomes" id="UP000241769">
    <property type="component" value="Unassembled WGS sequence"/>
</dbReference>
<evidence type="ECO:0000313" key="13">
    <source>
        <dbReference type="Proteomes" id="UP000241769"/>
    </source>
</evidence>
<protein>
    <recommendedName>
        <fullName evidence="9">Glycerol-3-phosphate dehydrogenase [NAD(+)]</fullName>
        <ecNumber evidence="9">1.1.1.8</ecNumber>
    </recommendedName>
</protein>
<evidence type="ECO:0000256" key="1">
    <source>
        <dbReference type="ARBA" id="ARBA00011009"/>
    </source>
</evidence>
<dbReference type="PIRSF" id="PIRSF000114">
    <property type="entry name" value="Glycerol-3-P_dh"/>
    <property type="match status" value="1"/>
</dbReference>
<feature type="binding site" evidence="7">
    <location>
        <position position="300"/>
    </location>
    <ligand>
        <name>NAD(+)</name>
        <dbReference type="ChEBI" id="CHEBI:57540"/>
    </ligand>
</feature>
<dbReference type="InterPro" id="IPR036291">
    <property type="entry name" value="NAD(P)-bd_dom_sf"/>
</dbReference>
<reference evidence="12 13" key="1">
    <citation type="journal article" date="2018" name="Genome Biol. Evol.">
        <title>Multiple Roots of Fruiting Body Formation in Amoebozoa.</title>
        <authorList>
            <person name="Hillmann F."/>
            <person name="Forbes G."/>
            <person name="Novohradska S."/>
            <person name="Ferling I."/>
            <person name="Riege K."/>
            <person name="Groth M."/>
            <person name="Westermann M."/>
            <person name="Marz M."/>
            <person name="Spaller T."/>
            <person name="Winckler T."/>
            <person name="Schaap P."/>
            <person name="Glockner G."/>
        </authorList>
    </citation>
    <scope>NUCLEOTIDE SEQUENCE [LARGE SCALE GENOMIC DNA]</scope>
    <source>
        <strain evidence="12 13">Jena</strain>
    </source>
</reference>
<evidence type="ECO:0000259" key="10">
    <source>
        <dbReference type="Pfam" id="PF01210"/>
    </source>
</evidence>
<dbReference type="InterPro" id="IPR013328">
    <property type="entry name" value="6PGD_dom2"/>
</dbReference>
<evidence type="ECO:0000256" key="4">
    <source>
        <dbReference type="ARBA" id="ARBA00048683"/>
    </source>
</evidence>
<evidence type="ECO:0000313" key="12">
    <source>
        <dbReference type="EMBL" id="PRP80830.1"/>
    </source>
</evidence>
<feature type="binding site" evidence="7">
    <location>
        <position position="100"/>
    </location>
    <ligand>
        <name>NAD(+)</name>
        <dbReference type="ChEBI" id="CHEBI:57540"/>
    </ligand>
</feature>
<dbReference type="FunFam" id="1.10.1040.10:FF:000004">
    <property type="entry name" value="Glycerol-3-phosphate dehydrogenase [NAD(+)]"/>
    <property type="match status" value="1"/>
</dbReference>
<comment type="caution">
    <text evidence="12">The sequence shown here is derived from an EMBL/GenBank/DDBJ whole genome shotgun (WGS) entry which is preliminary data.</text>
</comment>
<dbReference type="Gene3D" id="1.10.1040.10">
    <property type="entry name" value="N-(1-d-carboxylethyl)-l-norvaline Dehydrogenase, domain 2"/>
    <property type="match status" value="1"/>
</dbReference>
<dbReference type="GO" id="GO:0005975">
    <property type="term" value="P:carbohydrate metabolic process"/>
    <property type="evidence" value="ECO:0007669"/>
    <property type="project" value="InterPro"/>
</dbReference>
<dbReference type="InterPro" id="IPR006168">
    <property type="entry name" value="G3P_DH_NAD-dep"/>
</dbReference>
<proteinExistence type="inferred from homology"/>
<sequence>MSQQREKVAIIGGGSFGTAVAKIIGQNVLLHDDIFEPEVLLRMTDSTYNGEKLIEIFNRTHENPKYQPGITLPSNIIATSDLEETVKDATILVFVLPHQFLEDTCYKMKQFLKEGTKAISLVKGVNLNQEGPVLLSTTIVDILGIDVSVLMGANIASEIAKDQFSEATIGYTNEDNANLFVTLFHTPKFMCTPINDVPGVELCGALKNVIAIAAGFSDGLGLPGNSKAAILRIGLLEMKKFAQHFFPEVKTDTFFESCGIADLYVTCTEGRNRKCAEAFAKTGKSFKELEAEMLNGQLLQGTGTTEEVYKVLDNMNMTKEFPLMSAVHDIAFEGKPVTELVSSLEVN</sequence>
<dbReference type="PANTHER" id="PTHR11728">
    <property type="entry name" value="GLYCEROL-3-PHOSPHATE DEHYDROGENASE"/>
    <property type="match status" value="1"/>
</dbReference>
<dbReference type="AlphaFoldDB" id="A0A2P6NA64"/>
<dbReference type="InterPro" id="IPR008927">
    <property type="entry name" value="6-PGluconate_DH-like_C_sf"/>
</dbReference>
<dbReference type="GO" id="GO:0046168">
    <property type="term" value="P:glycerol-3-phosphate catabolic process"/>
    <property type="evidence" value="ECO:0007669"/>
    <property type="project" value="UniProtKB-UniRule"/>
</dbReference>
<feature type="binding site" evidence="6">
    <location>
        <begin position="271"/>
        <end position="272"/>
    </location>
    <ligand>
        <name>substrate</name>
    </ligand>
</feature>